<keyword evidence="3" id="KW-1185">Reference proteome</keyword>
<dbReference type="InterPro" id="IPR016288">
    <property type="entry name" value="Beta_cellobiohydrolase"/>
</dbReference>
<gene>
    <name evidence="2" type="ORF">GQX73_g8944</name>
</gene>
<name>A0A7C8MZJ1_9PEZI</name>
<dbReference type="EC" id="3.2.1.-" evidence="1"/>
<dbReference type="Pfam" id="PF01341">
    <property type="entry name" value="Glyco_hydro_6"/>
    <property type="match status" value="1"/>
</dbReference>
<keyword evidence="1" id="KW-0326">Glycosidase</keyword>
<feature type="signal peptide" evidence="1">
    <location>
        <begin position="1"/>
        <end position="17"/>
    </location>
</feature>
<sequence>MASTVFLAALAATVTLAQVFPSPGGPFKVQWENKELVDADRVDPFNASHSRRMVISHFTPVAEKHCTRTCRVPYMPEEIATIEDDILAYAFADFGWPQGLLNGLEVDVCCRVSKRANVSKFPTLLFGTGLNTTRLWYTDFAMEVASLGYQVIVMDHPYETDVVLFPDGEIIFGGSVPNDPDNLAALEFGLEVRTADVSFVLDALKVRKTLYFGHSFGGASAAAATAVEPRIKAGLNLDGALWGPVVDSGVSKPFINFSGSLSSSDDESWGNFTKAQDEKHPSVWYKELHLNDSSHGSFWDLSIIGDFTGLRENEDLVEYVLGKLRGERAAEVLRAYLGDFVKFTLLRGEEGLLAGESEAFPDVIFIRSDFDLKIVRQCAKICGTMSLMSEEDAYRELKAVRDRIEREILIPLESVLDAKPASKEGRAFRQSVDELITYISNKMSLVDPDNISTEDLELGINKTEIQKATIAWGCVKALAAKCEVPATLDPQVNVWKGRTLRPTSHYRLEVEQAVAAIKDEELKDRASKVAYFGTFAWIKSSQDIETIASEADEVPCDEILGLVLDNLPYKDGGLGEYDPTTAADYQSLYIEPLAATIKAHPNTPFAVIIKPGAFPRYFNMTSSPLEREANLVRSYRANIPVALEKLNLRNVIMYLDVGHSNSLDWSWHRNGTADAIADIYASAGRPAQLRGFATNVANWNAWDLSPGEFARADDSRDIRPSNEKDLVRILSSVLGARGLPTHAILDTSRNGVNGLRWSPGAETGDEALDAFVWAKRPGDSDGYSSERGGDAVGCAAKSALRPAPARDVWFQRFFEMLIWNAHPKL</sequence>
<protein>
    <recommendedName>
        <fullName evidence="1">Glucanase</fullName>
        <ecNumber evidence="1">3.2.1.-</ecNumber>
    </recommendedName>
</protein>
<dbReference type="InterPro" id="IPR036434">
    <property type="entry name" value="Beta_cellobiohydrolase_sf"/>
</dbReference>
<accession>A0A7C8MZJ1</accession>
<keyword evidence="1" id="KW-0732">Signal</keyword>
<dbReference type="PRINTS" id="PR00733">
    <property type="entry name" value="GLHYDRLASE6"/>
</dbReference>
<dbReference type="InterPro" id="IPR029058">
    <property type="entry name" value="AB_hydrolase_fold"/>
</dbReference>
<dbReference type="AlphaFoldDB" id="A0A7C8MZJ1"/>
<dbReference type="GO" id="GO:0004553">
    <property type="term" value="F:hydrolase activity, hydrolyzing O-glycosyl compounds"/>
    <property type="evidence" value="ECO:0007669"/>
    <property type="project" value="InterPro"/>
</dbReference>
<evidence type="ECO:0000313" key="3">
    <source>
        <dbReference type="Proteomes" id="UP000481858"/>
    </source>
</evidence>
<dbReference type="OrthoDB" id="64893at2759"/>
<dbReference type="Gene3D" id="3.40.50.1820">
    <property type="entry name" value="alpha/beta hydrolase"/>
    <property type="match status" value="1"/>
</dbReference>
<organism evidence="2 3">
    <name type="scientific">Xylaria multiplex</name>
    <dbReference type="NCBI Taxonomy" id="323545"/>
    <lineage>
        <taxon>Eukaryota</taxon>
        <taxon>Fungi</taxon>
        <taxon>Dikarya</taxon>
        <taxon>Ascomycota</taxon>
        <taxon>Pezizomycotina</taxon>
        <taxon>Sordariomycetes</taxon>
        <taxon>Xylariomycetidae</taxon>
        <taxon>Xylariales</taxon>
        <taxon>Xylariaceae</taxon>
        <taxon>Xylaria</taxon>
    </lineage>
</organism>
<dbReference type="EMBL" id="WUBL01000143">
    <property type="protein sequence ID" value="KAF2964636.1"/>
    <property type="molecule type" value="Genomic_DNA"/>
</dbReference>
<evidence type="ECO:0000313" key="2">
    <source>
        <dbReference type="EMBL" id="KAF2964636.1"/>
    </source>
</evidence>
<dbReference type="GO" id="GO:0030245">
    <property type="term" value="P:cellulose catabolic process"/>
    <property type="evidence" value="ECO:0007669"/>
    <property type="project" value="UniProtKB-KW"/>
</dbReference>
<dbReference type="SUPFAM" id="SSF53474">
    <property type="entry name" value="alpha/beta-Hydrolases"/>
    <property type="match status" value="1"/>
</dbReference>
<dbReference type="Proteomes" id="UP000481858">
    <property type="component" value="Unassembled WGS sequence"/>
</dbReference>
<reference evidence="2 3" key="1">
    <citation type="submission" date="2019-12" db="EMBL/GenBank/DDBJ databases">
        <title>Draft genome sequence of the ascomycete Xylaria multiplex DSM 110363.</title>
        <authorList>
            <person name="Buettner E."/>
            <person name="Kellner H."/>
        </authorList>
    </citation>
    <scope>NUCLEOTIDE SEQUENCE [LARGE SCALE GENOMIC DNA]</scope>
    <source>
        <strain evidence="2 3">DSM 110363</strain>
    </source>
</reference>
<dbReference type="PANTHER" id="PTHR34876:SF2">
    <property type="entry name" value="GLUCANASE"/>
    <property type="match status" value="1"/>
</dbReference>
<dbReference type="InParanoid" id="A0A7C8MZJ1"/>
<evidence type="ECO:0000256" key="1">
    <source>
        <dbReference type="RuleBase" id="RU361186"/>
    </source>
</evidence>
<comment type="caution">
    <text evidence="2">The sequence shown here is derived from an EMBL/GenBank/DDBJ whole genome shotgun (WGS) entry which is preliminary data.</text>
</comment>
<dbReference type="Gene3D" id="3.20.20.40">
    <property type="entry name" value="1, 4-beta cellobiohydrolase"/>
    <property type="match status" value="1"/>
</dbReference>
<proteinExistence type="inferred from homology"/>
<dbReference type="PANTHER" id="PTHR34876">
    <property type="match status" value="1"/>
</dbReference>
<keyword evidence="1" id="KW-0378">Hydrolase</keyword>
<keyword evidence="1" id="KW-0624">Polysaccharide degradation</keyword>
<comment type="similarity">
    <text evidence="1">Belongs to the glycosyl hydrolase family 6.</text>
</comment>
<feature type="chain" id="PRO_5029033878" description="Glucanase" evidence="1">
    <location>
        <begin position="18"/>
        <end position="825"/>
    </location>
</feature>
<dbReference type="SUPFAM" id="SSF51989">
    <property type="entry name" value="Glycosyl hydrolases family 6, cellulases"/>
    <property type="match status" value="1"/>
</dbReference>
<keyword evidence="1" id="KW-0136">Cellulose degradation</keyword>
<keyword evidence="1" id="KW-0119">Carbohydrate metabolism</keyword>